<evidence type="ECO:0000256" key="3">
    <source>
        <dbReference type="ARBA" id="ARBA00022695"/>
    </source>
</evidence>
<feature type="domain" description="Integrase catalytic" evidence="10">
    <location>
        <begin position="976"/>
        <end position="1133"/>
    </location>
</feature>
<dbReference type="PROSITE" id="PS50994">
    <property type="entry name" value="INTEGRASE"/>
    <property type="match status" value="1"/>
</dbReference>
<dbReference type="SUPFAM" id="SSF53098">
    <property type="entry name" value="Ribonuclease H-like"/>
    <property type="match status" value="1"/>
</dbReference>
<dbReference type="CDD" id="cd01647">
    <property type="entry name" value="RT_LTR"/>
    <property type="match status" value="1"/>
</dbReference>
<dbReference type="GO" id="GO:0015074">
    <property type="term" value="P:DNA integration"/>
    <property type="evidence" value="ECO:0007669"/>
    <property type="project" value="InterPro"/>
</dbReference>
<evidence type="ECO:0000313" key="11">
    <source>
        <dbReference type="EMBL" id="CBY14844.1"/>
    </source>
</evidence>
<dbReference type="OrthoDB" id="115435at2759"/>
<dbReference type="Gene3D" id="3.30.70.270">
    <property type="match status" value="2"/>
</dbReference>
<evidence type="ECO:0000256" key="8">
    <source>
        <dbReference type="SAM" id="MobiDB-lite"/>
    </source>
</evidence>
<dbReference type="InterPro" id="IPR043502">
    <property type="entry name" value="DNA/RNA_pol_sf"/>
</dbReference>
<dbReference type="PANTHER" id="PTHR37984">
    <property type="entry name" value="PROTEIN CBG26694"/>
    <property type="match status" value="1"/>
</dbReference>
<dbReference type="InParanoid" id="E4XYY2"/>
<evidence type="ECO:0000256" key="2">
    <source>
        <dbReference type="ARBA" id="ARBA00022679"/>
    </source>
</evidence>
<keyword evidence="5" id="KW-0255">Endonuclease</keyword>
<dbReference type="Proteomes" id="UP000001307">
    <property type="component" value="Unassembled WGS sequence"/>
</dbReference>
<dbReference type="Pfam" id="PF17917">
    <property type="entry name" value="RT_RNaseH"/>
    <property type="match status" value="1"/>
</dbReference>
<keyword evidence="7" id="KW-0695">RNA-directed DNA polymerase</keyword>
<dbReference type="CDD" id="cd00303">
    <property type="entry name" value="retropepsin_like"/>
    <property type="match status" value="1"/>
</dbReference>
<evidence type="ECO:0000256" key="4">
    <source>
        <dbReference type="ARBA" id="ARBA00022722"/>
    </source>
</evidence>
<dbReference type="SUPFAM" id="SSF56672">
    <property type="entry name" value="DNA/RNA polymerases"/>
    <property type="match status" value="1"/>
</dbReference>
<dbReference type="InterPro" id="IPR000477">
    <property type="entry name" value="RT_dom"/>
</dbReference>
<dbReference type="InterPro" id="IPR050951">
    <property type="entry name" value="Retrovirus_Pol_polyprotein"/>
</dbReference>
<reference evidence="11 12" key="1">
    <citation type="journal article" date="2010" name="Science">
        <title>Plasticity of animal genome architecture unmasked by rapid evolution of a pelagic tunicate.</title>
        <authorList>
            <person name="Denoeud F."/>
            <person name="Henriet S."/>
            <person name="Mungpakdee S."/>
            <person name="Aury J.M."/>
            <person name="Da Silva C."/>
            <person name="Brinkmann H."/>
            <person name="Mikhaleva J."/>
            <person name="Olsen L.C."/>
            <person name="Jubin C."/>
            <person name="Canestro C."/>
            <person name="Bouquet J.M."/>
            <person name="Danks G."/>
            <person name="Poulain J."/>
            <person name="Campsteijn C."/>
            <person name="Adamski M."/>
            <person name="Cross I."/>
            <person name="Yadetie F."/>
            <person name="Muffato M."/>
            <person name="Louis A."/>
            <person name="Butcher S."/>
            <person name="Tsagkogeorga G."/>
            <person name="Konrad A."/>
            <person name="Singh S."/>
            <person name="Jensen M.F."/>
            <person name="Cong E.H."/>
            <person name="Eikeseth-Otteraa H."/>
            <person name="Noel B."/>
            <person name="Anthouard V."/>
            <person name="Porcel B.M."/>
            <person name="Kachouri-Lafond R."/>
            <person name="Nishino A."/>
            <person name="Ugolini M."/>
            <person name="Chourrout P."/>
            <person name="Nishida H."/>
            <person name="Aasland R."/>
            <person name="Huzurbazar S."/>
            <person name="Westhof E."/>
            <person name="Delsuc F."/>
            <person name="Lehrach H."/>
            <person name="Reinhardt R."/>
            <person name="Weissenbach J."/>
            <person name="Roy S.W."/>
            <person name="Artiguenave F."/>
            <person name="Postlethwait J.H."/>
            <person name="Manak J.R."/>
            <person name="Thompson E.M."/>
            <person name="Jaillon O."/>
            <person name="Du Pasquier L."/>
            <person name="Boudinot P."/>
            <person name="Liberles D.A."/>
            <person name="Volff J.N."/>
            <person name="Philippe H."/>
            <person name="Lenhard B."/>
            <person name="Roest Crollius H."/>
            <person name="Wincker P."/>
            <person name="Chourrout D."/>
        </authorList>
    </citation>
    <scope>NUCLEOTIDE SEQUENCE [LARGE SCALE GENOMIC DNA]</scope>
</reference>
<dbReference type="GO" id="GO:0004519">
    <property type="term" value="F:endonuclease activity"/>
    <property type="evidence" value="ECO:0007669"/>
    <property type="project" value="UniProtKB-KW"/>
</dbReference>
<dbReference type="InterPro" id="IPR021109">
    <property type="entry name" value="Peptidase_aspartic_dom_sf"/>
</dbReference>
<dbReference type="InterPro" id="IPR041373">
    <property type="entry name" value="RT_RNaseH"/>
</dbReference>
<feature type="region of interest" description="Disordered" evidence="8">
    <location>
        <begin position="44"/>
        <end position="78"/>
    </location>
</feature>
<evidence type="ECO:0000256" key="7">
    <source>
        <dbReference type="ARBA" id="ARBA00022918"/>
    </source>
</evidence>
<sequence>MQFQLAPKRLRETKSETCLRLNATPARDLAILQEDVQKDQLAKDHEERELPFDHPVQRKSAITGGNRPGKLKVAKTPNQDKAVKHKILEIRGQKIETRPRKTTQIRVVCELRLAGKQIKNPGVIDTGACICAIDEDLFTKLSPGRPIRTGNKLELEGAGGNKLQVLGEVDLYLTIGQKVEVGPTTFAVIQNLSTPLIIGLPALTNRIIKIGPRNLEVDGAKIDLIEKGALRIYTVKSAKVNENWTLLDVEANSSPEPNGSLREHIKFSVPTNSGNLDVSIWLNNRSDLKAANNFTIPLPIALEKIPRTILARTSFGIFNVGEAPSATKSKISLKEVDELVEKAKISEIGKSKLRKLILENINSFSTGSTDVGEFKGSSPVKLELKDPSTEPVWVRPRRIAVAHQAWLREELAKMTRAGIIREVQVGSPYNAPMSVIPKRSGGLRIVVDLRGLNNVIKGQKWPLPNLTELLEGFKDAKLFTSYDFTSAFFHIVIDEKSQPLTAFSAMNRQYMYQRLPMGCKVSPHIFAHAIAKTIPEEMQGRVVSYLDDLVSFDTNEEAHLQNIERMFRAFREYGWKLKLAKCGFCMRETEFVGHEISADGYRPKQDNVDRIERLPTPTSKKEVRGFTGACAFYSNAIPALQLTLSPLHDLTAKNKKFEWGPECETAFQKAKIAIGKRNRLAFLSDDARTKIICTTDASDVGFGCMVSQLISTGTEQPIKFMSGKFKGASQRWPIFEKELAAFIRALETFRPILLGRPFLWRTDNKALSTLLVQATTKSAKEPSPKLMRWIEKISEFDFTVQHHPGNTTVMAIPDLLSRYPSESTPAICYMNKIQSKYKSIRKDIPIWIRTRGTTFSEVATHQQQDENLMKRQGEYATIKGRFKLDQKDNGLIYWSDKAHPETQLLVIPETLAEECITAHHFPLHLRFRRLKAELRESGLYIPKLKQKLDNFIRNCEGCLAGEEIDKLNFGKIEQTRSQHPYTAGVVDLMGPLPRTPRQKSYILVFIDEFSHWVELRALKDKHTINVCKALTDIFFIRGPPLVLKSDNGSEFKSGSLKELLKSFGVVQKFGCPYRPQSQSLAERTNKELKKHLKTYTNGDNNWDLCLPPLQLSLNLTYKDSLKTSPFKALHNWLLCKPAYAEDPIKNIDKIPYENSHFIAKAGRAMVRALSLQTAQQAEETRDFLPEDRTTLEPGTTVLMKRKRAPGESKLFQNWKGQLKVVKRVDVYTYLLASDLYPRRQFIVHRSKIRPITNPQTVKENTPCAWKVRRLDKTPRNDFLRHPSPS</sequence>
<keyword evidence="2" id="KW-0808">Transferase</keyword>
<keyword evidence="3" id="KW-0548">Nucleotidyltransferase</keyword>
<dbReference type="Gene3D" id="2.40.70.10">
    <property type="entry name" value="Acid Proteases"/>
    <property type="match status" value="1"/>
</dbReference>
<evidence type="ECO:0000259" key="9">
    <source>
        <dbReference type="PROSITE" id="PS50878"/>
    </source>
</evidence>
<protein>
    <submittedName>
        <fullName evidence="11">Uncharacterized protein</fullName>
    </submittedName>
</protein>
<evidence type="ECO:0000256" key="6">
    <source>
        <dbReference type="ARBA" id="ARBA00022801"/>
    </source>
</evidence>
<dbReference type="Pfam" id="PF00665">
    <property type="entry name" value="rve"/>
    <property type="match status" value="1"/>
</dbReference>
<dbReference type="GO" id="GO:0003964">
    <property type="term" value="F:RNA-directed DNA polymerase activity"/>
    <property type="evidence" value="ECO:0007669"/>
    <property type="project" value="UniProtKB-KW"/>
</dbReference>
<organism evidence="11 12">
    <name type="scientific">Oikopleura dioica</name>
    <name type="common">Tunicate</name>
    <dbReference type="NCBI Taxonomy" id="34765"/>
    <lineage>
        <taxon>Eukaryota</taxon>
        <taxon>Metazoa</taxon>
        <taxon>Chordata</taxon>
        <taxon>Tunicata</taxon>
        <taxon>Appendicularia</taxon>
        <taxon>Copelata</taxon>
        <taxon>Oikopleuridae</taxon>
        <taxon>Oikopleura</taxon>
    </lineage>
</organism>
<evidence type="ECO:0000259" key="10">
    <source>
        <dbReference type="PROSITE" id="PS50994"/>
    </source>
</evidence>
<dbReference type="Gene3D" id="3.30.420.10">
    <property type="entry name" value="Ribonuclease H-like superfamily/Ribonuclease H"/>
    <property type="match status" value="1"/>
</dbReference>
<dbReference type="InterPro" id="IPR012337">
    <property type="entry name" value="RNaseH-like_sf"/>
</dbReference>
<keyword evidence="4" id="KW-0540">Nuclease</keyword>
<feature type="compositionally biased region" description="Basic and acidic residues" evidence="8">
    <location>
        <begin position="44"/>
        <end position="56"/>
    </location>
</feature>
<dbReference type="Pfam" id="PF00078">
    <property type="entry name" value="RVT_1"/>
    <property type="match status" value="1"/>
</dbReference>
<evidence type="ECO:0000313" key="12">
    <source>
        <dbReference type="Proteomes" id="UP000001307"/>
    </source>
</evidence>
<dbReference type="Gene3D" id="3.10.10.10">
    <property type="entry name" value="HIV Type 1 Reverse Transcriptase, subunit A, domain 1"/>
    <property type="match status" value="1"/>
</dbReference>
<dbReference type="CDD" id="cd09274">
    <property type="entry name" value="RNase_HI_RT_Ty3"/>
    <property type="match status" value="1"/>
</dbReference>
<comment type="similarity">
    <text evidence="1">Belongs to the beta type-B retroviral polymerase family. HERV class-II K(HML-2) pol subfamily.</text>
</comment>
<dbReference type="PROSITE" id="PS50878">
    <property type="entry name" value="RT_POL"/>
    <property type="match status" value="1"/>
</dbReference>
<evidence type="ECO:0000256" key="1">
    <source>
        <dbReference type="ARBA" id="ARBA00010879"/>
    </source>
</evidence>
<feature type="domain" description="Reverse transcriptase" evidence="9">
    <location>
        <begin position="417"/>
        <end position="596"/>
    </location>
</feature>
<gene>
    <name evidence="11" type="ORF">GSOID_T00009930001</name>
</gene>
<dbReference type="InterPro" id="IPR036397">
    <property type="entry name" value="RNaseH_sf"/>
</dbReference>
<dbReference type="EMBL" id="FN653360">
    <property type="protein sequence ID" value="CBY14844.1"/>
    <property type="molecule type" value="Genomic_DNA"/>
</dbReference>
<evidence type="ECO:0000256" key="5">
    <source>
        <dbReference type="ARBA" id="ARBA00022759"/>
    </source>
</evidence>
<keyword evidence="12" id="KW-1185">Reference proteome</keyword>
<dbReference type="GO" id="GO:0016787">
    <property type="term" value="F:hydrolase activity"/>
    <property type="evidence" value="ECO:0007669"/>
    <property type="project" value="UniProtKB-KW"/>
</dbReference>
<name>E4XYY2_OIKDI</name>
<dbReference type="InterPro" id="IPR001584">
    <property type="entry name" value="Integrase_cat-core"/>
</dbReference>
<dbReference type="Gene3D" id="1.10.340.70">
    <property type="match status" value="1"/>
</dbReference>
<dbReference type="PANTHER" id="PTHR37984:SF5">
    <property type="entry name" value="PROTEIN NYNRIN-LIKE"/>
    <property type="match status" value="1"/>
</dbReference>
<accession>E4XYY2</accession>
<keyword evidence="6" id="KW-0378">Hydrolase</keyword>
<proteinExistence type="inferred from homology"/>
<dbReference type="GO" id="GO:0003676">
    <property type="term" value="F:nucleic acid binding"/>
    <property type="evidence" value="ECO:0007669"/>
    <property type="project" value="InterPro"/>
</dbReference>
<dbReference type="InterPro" id="IPR043128">
    <property type="entry name" value="Rev_trsase/Diguanyl_cyclase"/>
</dbReference>